<comment type="similarity">
    <text evidence="1">Belongs to the short-chain dehydrogenases/reductases (SDR) family.</text>
</comment>
<dbReference type="PRINTS" id="PR00080">
    <property type="entry name" value="SDRFAMILY"/>
</dbReference>
<dbReference type="PANTHER" id="PTHR43639:SF1">
    <property type="entry name" value="SHORT-CHAIN DEHYDROGENASE_REDUCTASE FAMILY PROTEIN"/>
    <property type="match status" value="1"/>
</dbReference>
<comment type="caution">
    <text evidence="3">The sequence shown here is derived from an EMBL/GenBank/DDBJ whole genome shotgun (WGS) entry which is preliminary data.</text>
</comment>
<keyword evidence="2" id="KW-0560">Oxidoreductase</keyword>
<dbReference type="InterPro" id="IPR002347">
    <property type="entry name" value="SDR_fam"/>
</dbReference>
<dbReference type="EMBL" id="LNYG01000013">
    <property type="protein sequence ID" value="KTD07860.1"/>
    <property type="molecule type" value="Genomic_DNA"/>
</dbReference>
<evidence type="ECO:0000313" key="6">
    <source>
        <dbReference type="Proteomes" id="UP000093336"/>
    </source>
</evidence>
<dbReference type="EMBL" id="LYOZ01000003">
    <property type="protein sequence ID" value="OCH98997.1"/>
    <property type="molecule type" value="Genomic_DNA"/>
</dbReference>
<protein>
    <submittedName>
        <fullName evidence="3">Pteridine reductase</fullName>
    </submittedName>
</protein>
<reference evidence="3 5" key="1">
    <citation type="submission" date="2015-11" db="EMBL/GenBank/DDBJ databases">
        <title>Genomic analysis of 38 Legionella species identifies large and diverse effector repertoires.</title>
        <authorList>
            <person name="Burstein D."/>
            <person name="Amaro F."/>
            <person name="Zusman T."/>
            <person name="Lifshitz Z."/>
            <person name="Cohen O."/>
            <person name="Gilbert J.A."/>
            <person name="Pupko T."/>
            <person name="Shuman H.A."/>
            <person name="Segal G."/>
        </authorList>
    </citation>
    <scope>NUCLEOTIDE SEQUENCE [LARGE SCALE GENOMIC DNA]</scope>
    <source>
        <strain evidence="3 5">JA-26-G1-E2</strain>
    </source>
</reference>
<gene>
    <name evidence="4" type="ORF">A8135_09615</name>
    <name evidence="3" type="ORF">Ljam_2055</name>
</gene>
<dbReference type="Gene3D" id="3.40.50.720">
    <property type="entry name" value="NAD(P)-binding Rossmann-like Domain"/>
    <property type="match status" value="1"/>
</dbReference>
<keyword evidence="6" id="KW-1185">Reference proteome</keyword>
<name>A0A0W0UJ05_9GAMM</name>
<dbReference type="PATRIC" id="fig|455.5.peg.2165"/>
<dbReference type="RefSeq" id="WP_058449937.1">
    <property type="nucleotide sequence ID" value="NZ_CAAAJF010000002.1"/>
</dbReference>
<dbReference type="OrthoDB" id="9793499at2"/>
<evidence type="ECO:0000313" key="4">
    <source>
        <dbReference type="EMBL" id="OCH98997.1"/>
    </source>
</evidence>
<evidence type="ECO:0000256" key="2">
    <source>
        <dbReference type="ARBA" id="ARBA00023002"/>
    </source>
</evidence>
<evidence type="ECO:0000313" key="5">
    <source>
        <dbReference type="Proteomes" id="UP000054715"/>
    </source>
</evidence>
<dbReference type="InterPro" id="IPR036291">
    <property type="entry name" value="NAD(P)-bd_dom_sf"/>
</dbReference>
<dbReference type="STRING" id="455.Ljam_2055"/>
<sequence>MGNTLTQANKQAVKVALVTGAARRIGAAIVSKLHEANFKVVIHCHQSLDDAQKLAALLNKHRQDSALVISQNLNQSEASNKLITATLNWGMRLDLLVNNASVFSRTNLAKQDEKSFNELFDTNVKVPFFLSLEAFPHLATYQGAIINLTDIHAERPLKDYAVYSQSKAALAMQTKALAKEFAPNVRVNAIAPGAIAWPEHDNSLSLEIQQKIIEQTLLKRHGHPEFIAQAVLALAENPFITGQILNVDGGRSIS</sequence>
<reference evidence="4 6" key="2">
    <citation type="submission" date="2016-05" db="EMBL/GenBank/DDBJ databases">
        <authorList>
            <person name="Prochazka B."/>
            <person name="Indra A."/>
            <person name="Hasenberger P."/>
            <person name="Blaschitz M."/>
            <person name="Wagner L."/>
            <person name="Wewalka G."/>
            <person name="Sorschag S."/>
            <person name="Schmid D."/>
            <person name="Ruppitsch W."/>
        </authorList>
    </citation>
    <scope>NUCLEOTIDE SEQUENCE [LARGE SCALE GENOMIC DNA]</scope>
    <source>
        <strain evidence="4 6">974010_12</strain>
    </source>
</reference>
<dbReference type="NCBIfam" id="NF006598">
    <property type="entry name" value="PRK09135.1"/>
    <property type="match status" value="1"/>
</dbReference>
<dbReference type="GO" id="GO:0016491">
    <property type="term" value="F:oxidoreductase activity"/>
    <property type="evidence" value="ECO:0007669"/>
    <property type="project" value="UniProtKB-KW"/>
</dbReference>
<evidence type="ECO:0000256" key="1">
    <source>
        <dbReference type="ARBA" id="ARBA00006484"/>
    </source>
</evidence>
<evidence type="ECO:0000313" key="3">
    <source>
        <dbReference type="EMBL" id="KTD07860.1"/>
    </source>
</evidence>
<organism evidence="3 5">
    <name type="scientific">Legionella jamestowniensis</name>
    <dbReference type="NCBI Taxonomy" id="455"/>
    <lineage>
        <taxon>Bacteria</taxon>
        <taxon>Pseudomonadati</taxon>
        <taxon>Pseudomonadota</taxon>
        <taxon>Gammaproteobacteria</taxon>
        <taxon>Legionellales</taxon>
        <taxon>Legionellaceae</taxon>
        <taxon>Legionella</taxon>
    </lineage>
</organism>
<dbReference type="SUPFAM" id="SSF51735">
    <property type="entry name" value="NAD(P)-binding Rossmann-fold domains"/>
    <property type="match status" value="1"/>
</dbReference>
<proteinExistence type="inferred from homology"/>
<dbReference type="Proteomes" id="UP000093336">
    <property type="component" value="Unassembled WGS sequence"/>
</dbReference>
<accession>A0A0W0UJ05</accession>
<dbReference type="Pfam" id="PF13561">
    <property type="entry name" value="adh_short_C2"/>
    <property type="match status" value="1"/>
</dbReference>
<dbReference type="AlphaFoldDB" id="A0A0W0UJ05"/>
<dbReference type="Proteomes" id="UP000054715">
    <property type="component" value="Unassembled WGS sequence"/>
</dbReference>
<dbReference type="PRINTS" id="PR00081">
    <property type="entry name" value="GDHRDH"/>
</dbReference>
<dbReference type="PANTHER" id="PTHR43639">
    <property type="entry name" value="OXIDOREDUCTASE, SHORT-CHAIN DEHYDROGENASE/REDUCTASE FAMILY (AFU_ORTHOLOGUE AFUA_5G02870)"/>
    <property type="match status" value="1"/>
</dbReference>